<evidence type="ECO:0000259" key="2">
    <source>
        <dbReference type="Pfam" id="PF04480"/>
    </source>
</evidence>
<feature type="region of interest" description="Disordered" evidence="1">
    <location>
        <begin position="1"/>
        <end position="23"/>
    </location>
</feature>
<name>A0A3B0RJ29_9ZZZZ</name>
<dbReference type="InterPro" id="IPR047216">
    <property type="entry name" value="Endonuclease_DUF559_bact"/>
</dbReference>
<feature type="compositionally biased region" description="Basic and acidic residues" evidence="1">
    <location>
        <begin position="13"/>
        <end position="23"/>
    </location>
</feature>
<dbReference type="PANTHER" id="PTHR38590:SF1">
    <property type="entry name" value="BLL0828 PROTEIN"/>
    <property type="match status" value="1"/>
</dbReference>
<dbReference type="Gene3D" id="3.40.960.10">
    <property type="entry name" value="VSR Endonuclease"/>
    <property type="match status" value="1"/>
</dbReference>
<dbReference type="Pfam" id="PF04480">
    <property type="entry name" value="DUF559"/>
    <property type="match status" value="1"/>
</dbReference>
<proteinExistence type="predicted"/>
<evidence type="ECO:0000256" key="1">
    <source>
        <dbReference type="SAM" id="MobiDB-lite"/>
    </source>
</evidence>
<evidence type="ECO:0000313" key="3">
    <source>
        <dbReference type="EMBL" id="VAV91611.1"/>
    </source>
</evidence>
<dbReference type="PANTHER" id="PTHR38590">
    <property type="entry name" value="BLL0828 PROTEIN"/>
    <property type="match status" value="1"/>
</dbReference>
<protein>
    <recommendedName>
        <fullName evidence="2">DUF559 domain-containing protein</fullName>
    </recommendedName>
</protein>
<dbReference type="SUPFAM" id="SSF52980">
    <property type="entry name" value="Restriction endonuclease-like"/>
    <property type="match status" value="1"/>
</dbReference>
<dbReference type="CDD" id="cd01038">
    <property type="entry name" value="Endonuclease_DUF559"/>
    <property type="match status" value="1"/>
</dbReference>
<gene>
    <name evidence="3" type="ORF">MNBD_ALPHA08-1185</name>
</gene>
<reference evidence="3" key="1">
    <citation type="submission" date="2018-06" db="EMBL/GenBank/DDBJ databases">
        <authorList>
            <person name="Zhirakovskaya E."/>
        </authorList>
    </citation>
    <scope>NUCLEOTIDE SEQUENCE</scope>
</reference>
<dbReference type="InterPro" id="IPR011335">
    <property type="entry name" value="Restrct_endonuc-II-like"/>
</dbReference>
<accession>A0A3B0RJ29</accession>
<organism evidence="3">
    <name type="scientific">hydrothermal vent metagenome</name>
    <dbReference type="NCBI Taxonomy" id="652676"/>
    <lineage>
        <taxon>unclassified sequences</taxon>
        <taxon>metagenomes</taxon>
        <taxon>ecological metagenomes</taxon>
    </lineage>
</organism>
<dbReference type="EMBL" id="UOEC01000092">
    <property type="protein sequence ID" value="VAV91611.1"/>
    <property type="molecule type" value="Genomic_DNA"/>
</dbReference>
<feature type="domain" description="DUF559" evidence="2">
    <location>
        <begin position="10"/>
        <end position="117"/>
    </location>
</feature>
<dbReference type="AlphaFoldDB" id="A0A3B0RJ29"/>
<dbReference type="InterPro" id="IPR007569">
    <property type="entry name" value="DUF559"/>
</dbReference>
<sequence>MPVTRITPKTRKRGQELRNEMTPPERKLWTQLKVLKEQGLKFRRQAPIGPYIADFVCFTEKLVVELDGDSHGSNESQMHDSVRDEFLQQQGFQVLRIPNSEVNRNLNGVVETILSELKNDSA</sequence>